<dbReference type="InterPro" id="IPR018649">
    <property type="entry name" value="SHOCT"/>
</dbReference>
<dbReference type="eggNOG" id="ENOG5033BAP">
    <property type="taxonomic scope" value="Bacteria"/>
</dbReference>
<feature type="domain" description="SHOCT" evidence="2">
    <location>
        <begin position="84"/>
        <end position="110"/>
    </location>
</feature>
<dbReference type="AlphaFoldDB" id="B1J5I3"/>
<feature type="transmembrane region" description="Helical" evidence="1">
    <location>
        <begin position="12"/>
        <end position="30"/>
    </location>
</feature>
<reference evidence="3" key="1">
    <citation type="submission" date="2008-02" db="EMBL/GenBank/DDBJ databases">
        <title>Complete sequence of Psuedomonas putida W619.</title>
        <authorList>
            <consortium name="US DOE Joint Genome Institute"/>
            <person name="Copeland A."/>
            <person name="Lucas S."/>
            <person name="Lapidus A."/>
            <person name="Barry K."/>
            <person name="Detter J.C."/>
            <person name="Glavina del Rio T."/>
            <person name="Dalin E."/>
            <person name="Tice H."/>
            <person name="Pitluck S."/>
            <person name="Chain P."/>
            <person name="Malfatti S."/>
            <person name="Shin M."/>
            <person name="Vergez L."/>
            <person name="Schmutz J."/>
            <person name="Larimer F."/>
            <person name="Land M."/>
            <person name="Hauser L."/>
            <person name="Kyrpides N."/>
            <person name="Kim E."/>
            <person name="Taghavi S."/>
            <person name="Vangronsveld D."/>
            <person name="van der Lelie D."/>
            <person name="Richardson P."/>
        </authorList>
    </citation>
    <scope>NUCLEOTIDE SEQUENCE</scope>
    <source>
        <strain evidence="3">W619</strain>
    </source>
</reference>
<sequence length="112" mass="12229">MVVEPESTKAFVTLALVVALYFIPTIVAAIRHHQNRVSIMLLNLFLGWTGLGWLGALIWSASAISKPAGGVAPAGRVGVEPYHELEKLAALKERGHITEEEFEAQKAKILNR</sequence>
<dbReference type="EMBL" id="CP000949">
    <property type="protein sequence ID" value="ACA71853.1"/>
    <property type="molecule type" value="Genomic_DNA"/>
</dbReference>
<organism evidence="3">
    <name type="scientific">Pseudomonas putida (strain W619)</name>
    <dbReference type="NCBI Taxonomy" id="390235"/>
    <lineage>
        <taxon>Bacteria</taxon>
        <taxon>Pseudomonadati</taxon>
        <taxon>Pseudomonadota</taxon>
        <taxon>Gammaproteobacteria</taxon>
        <taxon>Pseudomonadales</taxon>
        <taxon>Pseudomonadaceae</taxon>
        <taxon>Pseudomonas</taxon>
    </lineage>
</organism>
<keyword evidence="1" id="KW-0812">Transmembrane</keyword>
<keyword evidence="1" id="KW-0472">Membrane</keyword>
<dbReference type="OrthoDB" id="9814116at2"/>
<name>B1J5I3_PSEPW</name>
<dbReference type="InterPro" id="IPR016410">
    <property type="entry name" value="Phage_imm"/>
</dbReference>
<accession>B1J5I3</accession>
<feature type="transmembrane region" description="Helical" evidence="1">
    <location>
        <begin position="37"/>
        <end position="59"/>
    </location>
</feature>
<dbReference type="STRING" id="390235.PputW619_1348"/>
<evidence type="ECO:0000313" key="3">
    <source>
        <dbReference type="EMBL" id="ACA71853.1"/>
    </source>
</evidence>
<keyword evidence="1" id="KW-1133">Transmembrane helix</keyword>
<gene>
    <name evidence="3" type="ordered locus">PputW619_1348</name>
</gene>
<dbReference type="KEGG" id="ppw:PputW619_1348"/>
<dbReference type="HOGENOM" id="CLU_121407_0_0_6"/>
<dbReference type="Pfam" id="PF14373">
    <property type="entry name" value="Imm_superinfect"/>
    <property type="match status" value="1"/>
</dbReference>
<dbReference type="Pfam" id="PF09851">
    <property type="entry name" value="SHOCT"/>
    <property type="match status" value="1"/>
</dbReference>
<proteinExistence type="predicted"/>
<protein>
    <recommendedName>
        <fullName evidence="2">SHOCT domain-containing protein</fullName>
    </recommendedName>
</protein>
<evidence type="ECO:0000256" key="1">
    <source>
        <dbReference type="SAM" id="Phobius"/>
    </source>
</evidence>
<evidence type="ECO:0000259" key="2">
    <source>
        <dbReference type="Pfam" id="PF09851"/>
    </source>
</evidence>